<evidence type="ECO:0000313" key="1">
    <source>
        <dbReference type="EMBL" id="KAI3958192.1"/>
    </source>
</evidence>
<accession>A0AAD4XYF2</accession>
<keyword evidence="2" id="KW-1185">Reference proteome</keyword>
<proteinExistence type="predicted"/>
<dbReference type="PRINTS" id="PR00459">
    <property type="entry name" value="ASPEROXIDASE"/>
</dbReference>
<evidence type="ECO:0008006" key="3">
    <source>
        <dbReference type="Google" id="ProtNLM"/>
    </source>
</evidence>
<name>A0AAD4XYF2_9MAGN</name>
<dbReference type="GO" id="GO:0020037">
    <property type="term" value="F:heme binding"/>
    <property type="evidence" value="ECO:0007669"/>
    <property type="project" value="InterPro"/>
</dbReference>
<dbReference type="Gene3D" id="1.10.420.10">
    <property type="entry name" value="Peroxidase, domain 2"/>
    <property type="match status" value="1"/>
</dbReference>
<gene>
    <name evidence="1" type="ORF">MKW98_020834</name>
</gene>
<dbReference type="GO" id="GO:0004601">
    <property type="term" value="F:peroxidase activity"/>
    <property type="evidence" value="ECO:0007669"/>
    <property type="project" value="InterPro"/>
</dbReference>
<reference evidence="1" key="1">
    <citation type="submission" date="2022-04" db="EMBL/GenBank/DDBJ databases">
        <title>A functionally conserved STORR gene fusion in Papaver species that diverged 16.8 million years ago.</title>
        <authorList>
            <person name="Catania T."/>
        </authorList>
    </citation>
    <scope>NUCLEOTIDE SEQUENCE</scope>
    <source>
        <strain evidence="1">S-188037</strain>
    </source>
</reference>
<comment type="caution">
    <text evidence="1">The sequence shown here is derived from an EMBL/GenBank/DDBJ whole genome shotgun (WGS) entry which is preliminary data.</text>
</comment>
<dbReference type="AlphaFoldDB" id="A0AAD4XYF2"/>
<dbReference type="InterPro" id="IPR002207">
    <property type="entry name" value="Peroxidase_I"/>
</dbReference>
<dbReference type="GO" id="GO:0006979">
    <property type="term" value="P:response to oxidative stress"/>
    <property type="evidence" value="ECO:0007669"/>
    <property type="project" value="InterPro"/>
</dbReference>
<evidence type="ECO:0000313" key="2">
    <source>
        <dbReference type="Proteomes" id="UP001202328"/>
    </source>
</evidence>
<dbReference type="Proteomes" id="UP001202328">
    <property type="component" value="Unassembled WGS sequence"/>
</dbReference>
<dbReference type="EMBL" id="JAJJMB010001184">
    <property type="protein sequence ID" value="KAI3958192.1"/>
    <property type="molecule type" value="Genomic_DNA"/>
</dbReference>
<sequence>MGVSERDIVALSGGYTLGRRHKEPSVFEGPWTTNPLVPVLYVTYKVVGYIVYWY</sequence>
<protein>
    <recommendedName>
        <fullName evidence="3">Ascorbate peroxidase</fullName>
    </recommendedName>
</protein>
<organism evidence="1 2">
    <name type="scientific">Papaver atlanticum</name>
    <dbReference type="NCBI Taxonomy" id="357466"/>
    <lineage>
        <taxon>Eukaryota</taxon>
        <taxon>Viridiplantae</taxon>
        <taxon>Streptophyta</taxon>
        <taxon>Embryophyta</taxon>
        <taxon>Tracheophyta</taxon>
        <taxon>Spermatophyta</taxon>
        <taxon>Magnoliopsida</taxon>
        <taxon>Ranunculales</taxon>
        <taxon>Papaveraceae</taxon>
        <taxon>Papaveroideae</taxon>
        <taxon>Papaver</taxon>
    </lineage>
</organism>
<dbReference type="SUPFAM" id="SSF48113">
    <property type="entry name" value="Heme-dependent peroxidases"/>
    <property type="match status" value="1"/>
</dbReference>
<dbReference type="InterPro" id="IPR010255">
    <property type="entry name" value="Haem_peroxidase_sf"/>
</dbReference>